<protein>
    <submittedName>
        <fullName evidence="3">Putative phosphodiesterase</fullName>
    </submittedName>
</protein>
<dbReference type="GO" id="GO:0016791">
    <property type="term" value="F:phosphatase activity"/>
    <property type="evidence" value="ECO:0007669"/>
    <property type="project" value="TreeGrafter"/>
</dbReference>
<dbReference type="GO" id="GO:0005737">
    <property type="term" value="C:cytoplasm"/>
    <property type="evidence" value="ECO:0007669"/>
    <property type="project" value="TreeGrafter"/>
</dbReference>
<comment type="similarity">
    <text evidence="1">Belongs to the metallophosphoesterase superfamily. YfcE family.</text>
</comment>
<organism evidence="3 4">
    <name type="scientific">Phreatobacter oligotrophus</name>
    <dbReference type="NCBI Taxonomy" id="1122261"/>
    <lineage>
        <taxon>Bacteria</taxon>
        <taxon>Pseudomonadati</taxon>
        <taxon>Pseudomonadota</taxon>
        <taxon>Alphaproteobacteria</taxon>
        <taxon>Hyphomicrobiales</taxon>
        <taxon>Phreatobacteraceae</taxon>
        <taxon>Phreatobacter</taxon>
    </lineage>
</organism>
<dbReference type="EMBL" id="PZZL01000002">
    <property type="protein sequence ID" value="PTM60950.1"/>
    <property type="molecule type" value="Genomic_DNA"/>
</dbReference>
<sequence>MRIALISDIHGNLEALAAVLTHAMRQRVDRIAVLGDIVGYGADPRACTEAVMRLAEEGAIVLKGNHDEAVERADPDMNADALAAITWTRGVLSADHRAFLAGLPLTARLNDLLLVHASARHPGQWPYVMTPRDAELSLDATDARLVASGHTHVPALFSLQPNRTCVAFTPVAGSPVPLAAHRRWQIVVGAVGQPRDGSPLSAYAVLDLAQGVLEPHRVPYDHQAAAAKIRAAGLPDRLASRLALGR</sequence>
<dbReference type="Pfam" id="PF12850">
    <property type="entry name" value="Metallophos_2"/>
    <property type="match status" value="1"/>
</dbReference>
<dbReference type="InterPro" id="IPR029052">
    <property type="entry name" value="Metallo-depent_PP-like"/>
</dbReference>
<evidence type="ECO:0000256" key="1">
    <source>
        <dbReference type="ARBA" id="ARBA00008950"/>
    </source>
</evidence>
<reference evidence="3 4" key="1">
    <citation type="submission" date="2018-04" db="EMBL/GenBank/DDBJ databases">
        <title>Genomic Encyclopedia of Archaeal and Bacterial Type Strains, Phase II (KMG-II): from individual species to whole genera.</title>
        <authorList>
            <person name="Goeker M."/>
        </authorList>
    </citation>
    <scope>NUCLEOTIDE SEQUENCE [LARGE SCALE GENOMIC DNA]</scope>
    <source>
        <strain evidence="3 4">DSM 25521</strain>
    </source>
</reference>
<dbReference type="Proteomes" id="UP000241808">
    <property type="component" value="Unassembled WGS sequence"/>
</dbReference>
<evidence type="ECO:0000313" key="3">
    <source>
        <dbReference type="EMBL" id="PTM60950.1"/>
    </source>
</evidence>
<dbReference type="OrthoDB" id="9813918at2"/>
<dbReference type="AlphaFoldDB" id="A0A2T4ZGB1"/>
<accession>A0A2T4ZGB1</accession>
<dbReference type="PIRSF" id="PIRSF000883">
    <property type="entry name" value="Pesterase_MJ0912"/>
    <property type="match status" value="1"/>
</dbReference>
<dbReference type="InterPro" id="IPR024654">
    <property type="entry name" value="Calcineurin-like_PHP_lpxH"/>
</dbReference>
<dbReference type="RefSeq" id="WP_108174880.1">
    <property type="nucleotide sequence ID" value="NZ_PZZL01000002.1"/>
</dbReference>
<dbReference type="Gene3D" id="3.60.21.10">
    <property type="match status" value="1"/>
</dbReference>
<name>A0A2T4ZGB1_9HYPH</name>
<evidence type="ECO:0000259" key="2">
    <source>
        <dbReference type="Pfam" id="PF12850"/>
    </source>
</evidence>
<dbReference type="InterPro" id="IPR050126">
    <property type="entry name" value="Ap4A_hydrolase"/>
</dbReference>
<keyword evidence="4" id="KW-1185">Reference proteome</keyword>
<proteinExistence type="inferred from homology"/>
<dbReference type="SUPFAM" id="SSF56300">
    <property type="entry name" value="Metallo-dependent phosphatases"/>
    <property type="match status" value="1"/>
</dbReference>
<dbReference type="InterPro" id="IPR011152">
    <property type="entry name" value="Pesterase_MJ0912"/>
</dbReference>
<dbReference type="CDD" id="cd00838">
    <property type="entry name" value="MPP_superfamily"/>
    <property type="match status" value="1"/>
</dbReference>
<dbReference type="PANTHER" id="PTHR42850:SF2">
    <property type="entry name" value="BLL5683 PROTEIN"/>
    <property type="match status" value="1"/>
</dbReference>
<gene>
    <name evidence="3" type="ORF">C8P69_102335</name>
</gene>
<comment type="caution">
    <text evidence="3">The sequence shown here is derived from an EMBL/GenBank/DDBJ whole genome shotgun (WGS) entry which is preliminary data.</text>
</comment>
<dbReference type="PANTHER" id="PTHR42850">
    <property type="entry name" value="METALLOPHOSPHOESTERASE"/>
    <property type="match status" value="1"/>
</dbReference>
<evidence type="ECO:0000313" key="4">
    <source>
        <dbReference type="Proteomes" id="UP000241808"/>
    </source>
</evidence>
<feature type="domain" description="Calcineurin-like phosphoesterase" evidence="2">
    <location>
        <begin position="1"/>
        <end position="210"/>
    </location>
</feature>